<feature type="domain" description="GGDEF" evidence="4">
    <location>
        <begin position="544"/>
        <end position="677"/>
    </location>
</feature>
<dbReference type="PANTHER" id="PTHR44757:SF4">
    <property type="entry name" value="DIGUANYLATE CYCLASE DGCE-RELATED"/>
    <property type="match status" value="1"/>
</dbReference>
<dbReference type="NCBIfam" id="TIGR00254">
    <property type="entry name" value="GGDEF"/>
    <property type="match status" value="1"/>
</dbReference>
<dbReference type="InterPro" id="IPR000160">
    <property type="entry name" value="GGDEF_dom"/>
</dbReference>
<feature type="domain" description="PAC" evidence="2">
    <location>
        <begin position="212"/>
        <end position="266"/>
    </location>
</feature>
<dbReference type="NCBIfam" id="TIGR00229">
    <property type="entry name" value="sensory_box"/>
    <property type="match status" value="3"/>
</dbReference>
<dbReference type="SMART" id="SM00267">
    <property type="entry name" value="GGDEF"/>
    <property type="match status" value="1"/>
</dbReference>
<dbReference type="EMBL" id="CP000828">
    <property type="protein sequence ID" value="ABW26447.1"/>
    <property type="molecule type" value="Genomic_DNA"/>
</dbReference>
<dbReference type="CDD" id="cd01948">
    <property type="entry name" value="EAL"/>
    <property type="match status" value="1"/>
</dbReference>
<dbReference type="Pfam" id="PF00990">
    <property type="entry name" value="GGDEF"/>
    <property type="match status" value="1"/>
</dbReference>
<evidence type="ECO:0000259" key="3">
    <source>
        <dbReference type="PROSITE" id="PS50883"/>
    </source>
</evidence>
<protein>
    <submittedName>
        <fullName evidence="5">PAS sensor diguanylate cyclase/phophodiesterase, putative</fullName>
    </submittedName>
</protein>
<dbReference type="RefSeq" id="WP_012161979.1">
    <property type="nucleotide sequence ID" value="NC_009925.1"/>
</dbReference>
<dbReference type="CDD" id="cd01949">
    <property type="entry name" value="GGDEF"/>
    <property type="match status" value="1"/>
</dbReference>
<feature type="domain" description="PAC" evidence="2">
    <location>
        <begin position="460"/>
        <end position="512"/>
    </location>
</feature>
<dbReference type="SMART" id="SM00052">
    <property type="entry name" value="EAL"/>
    <property type="match status" value="1"/>
</dbReference>
<dbReference type="Proteomes" id="UP000000268">
    <property type="component" value="Chromosome"/>
</dbReference>
<feature type="domain" description="PAS" evidence="1">
    <location>
        <begin position="147"/>
        <end position="211"/>
    </location>
</feature>
<dbReference type="KEGG" id="amr:AM1_1416"/>
<dbReference type="eggNOG" id="COG5001">
    <property type="taxonomic scope" value="Bacteria"/>
</dbReference>
<dbReference type="SUPFAM" id="SSF55073">
    <property type="entry name" value="Nucleotide cyclase"/>
    <property type="match status" value="1"/>
</dbReference>
<keyword evidence="6" id="KW-1185">Reference proteome</keyword>
<dbReference type="AlphaFoldDB" id="B0C6M6"/>
<feature type="domain" description="EAL" evidence="3">
    <location>
        <begin position="688"/>
        <end position="935"/>
    </location>
</feature>
<dbReference type="HOGENOM" id="CLU_000445_70_20_3"/>
<dbReference type="Pfam" id="PF00563">
    <property type="entry name" value="EAL"/>
    <property type="match status" value="1"/>
</dbReference>
<dbReference type="SUPFAM" id="SSF55785">
    <property type="entry name" value="PYP-like sensor domain (PAS domain)"/>
    <property type="match status" value="4"/>
</dbReference>
<dbReference type="Gene3D" id="3.30.70.270">
    <property type="match status" value="1"/>
</dbReference>
<dbReference type="InterPro" id="IPR001633">
    <property type="entry name" value="EAL_dom"/>
</dbReference>
<proteinExistence type="predicted"/>
<dbReference type="STRING" id="329726.AM1_1416"/>
<dbReference type="PROSITE" id="PS50113">
    <property type="entry name" value="PAC"/>
    <property type="match status" value="2"/>
</dbReference>
<accession>B0C6M6</accession>
<evidence type="ECO:0000313" key="6">
    <source>
        <dbReference type="Proteomes" id="UP000000268"/>
    </source>
</evidence>
<dbReference type="SMART" id="SM00086">
    <property type="entry name" value="PAC"/>
    <property type="match status" value="3"/>
</dbReference>
<dbReference type="Pfam" id="PF08448">
    <property type="entry name" value="PAS_4"/>
    <property type="match status" value="2"/>
</dbReference>
<organism evidence="5 6">
    <name type="scientific">Acaryochloris marina (strain MBIC 11017)</name>
    <dbReference type="NCBI Taxonomy" id="329726"/>
    <lineage>
        <taxon>Bacteria</taxon>
        <taxon>Bacillati</taxon>
        <taxon>Cyanobacteriota</taxon>
        <taxon>Cyanophyceae</taxon>
        <taxon>Acaryochloridales</taxon>
        <taxon>Acaryochloridaceae</taxon>
        <taxon>Acaryochloris</taxon>
    </lineage>
</organism>
<dbReference type="PROSITE" id="PS50112">
    <property type="entry name" value="PAS"/>
    <property type="match status" value="1"/>
</dbReference>
<dbReference type="InterPro" id="IPR043128">
    <property type="entry name" value="Rev_trsase/Diguanyl_cyclase"/>
</dbReference>
<dbReference type="InterPro" id="IPR035965">
    <property type="entry name" value="PAS-like_dom_sf"/>
</dbReference>
<dbReference type="InterPro" id="IPR013656">
    <property type="entry name" value="PAS_4"/>
</dbReference>
<name>B0C6M6_ACAM1</name>
<dbReference type="Pfam" id="PF13426">
    <property type="entry name" value="PAS_9"/>
    <property type="match status" value="2"/>
</dbReference>
<dbReference type="CDD" id="cd00130">
    <property type="entry name" value="PAS"/>
    <property type="match status" value="2"/>
</dbReference>
<gene>
    <name evidence="5" type="ordered locus">AM1_1416</name>
</gene>
<dbReference type="InterPro" id="IPR029787">
    <property type="entry name" value="Nucleotide_cyclase"/>
</dbReference>
<dbReference type="InterPro" id="IPR052155">
    <property type="entry name" value="Biofilm_reg_signaling"/>
</dbReference>
<dbReference type="PROSITE" id="PS50887">
    <property type="entry name" value="GGDEF"/>
    <property type="match status" value="1"/>
</dbReference>
<dbReference type="InterPro" id="IPR035919">
    <property type="entry name" value="EAL_sf"/>
</dbReference>
<dbReference type="InterPro" id="IPR000700">
    <property type="entry name" value="PAS-assoc_C"/>
</dbReference>
<dbReference type="PROSITE" id="PS50883">
    <property type="entry name" value="EAL"/>
    <property type="match status" value="1"/>
</dbReference>
<dbReference type="SMART" id="SM00091">
    <property type="entry name" value="PAS"/>
    <property type="match status" value="4"/>
</dbReference>
<dbReference type="Gene3D" id="3.20.20.450">
    <property type="entry name" value="EAL domain"/>
    <property type="match status" value="1"/>
</dbReference>
<dbReference type="InterPro" id="IPR001610">
    <property type="entry name" value="PAC"/>
</dbReference>
<dbReference type="FunFam" id="3.30.70.270:FF:000001">
    <property type="entry name" value="Diguanylate cyclase domain protein"/>
    <property type="match status" value="1"/>
</dbReference>
<dbReference type="PANTHER" id="PTHR44757">
    <property type="entry name" value="DIGUANYLATE CYCLASE DGCP"/>
    <property type="match status" value="1"/>
</dbReference>
<evidence type="ECO:0000313" key="5">
    <source>
        <dbReference type="EMBL" id="ABW26447.1"/>
    </source>
</evidence>
<evidence type="ECO:0000259" key="2">
    <source>
        <dbReference type="PROSITE" id="PS50113"/>
    </source>
</evidence>
<dbReference type="InterPro" id="IPR000014">
    <property type="entry name" value="PAS"/>
</dbReference>
<reference evidence="5 6" key="1">
    <citation type="journal article" date="2008" name="Proc. Natl. Acad. Sci. U.S.A.">
        <title>Niche adaptation and genome expansion in the chlorophyll d-producing cyanobacterium Acaryochloris marina.</title>
        <authorList>
            <person name="Swingley W.D."/>
            <person name="Chen M."/>
            <person name="Cheung P.C."/>
            <person name="Conrad A.L."/>
            <person name="Dejesa L.C."/>
            <person name="Hao J."/>
            <person name="Honchak B.M."/>
            <person name="Karbach L.E."/>
            <person name="Kurdoglu A."/>
            <person name="Lahiri S."/>
            <person name="Mastrian S.D."/>
            <person name="Miyashita H."/>
            <person name="Page L."/>
            <person name="Ramakrishna P."/>
            <person name="Satoh S."/>
            <person name="Sattley W.M."/>
            <person name="Shimada Y."/>
            <person name="Taylor H.L."/>
            <person name="Tomo T."/>
            <person name="Tsuchiya T."/>
            <person name="Wang Z.T."/>
            <person name="Raymond J."/>
            <person name="Mimuro M."/>
            <person name="Blankenship R.E."/>
            <person name="Touchman J.W."/>
        </authorList>
    </citation>
    <scope>NUCLEOTIDE SEQUENCE [LARGE SCALE GENOMIC DNA]</scope>
    <source>
        <strain evidence="6">MBIC 11017</strain>
    </source>
</reference>
<evidence type="ECO:0000259" key="1">
    <source>
        <dbReference type="PROSITE" id="PS50112"/>
    </source>
</evidence>
<evidence type="ECO:0000259" key="4">
    <source>
        <dbReference type="PROSITE" id="PS50887"/>
    </source>
</evidence>
<dbReference type="SUPFAM" id="SSF141868">
    <property type="entry name" value="EAL domain-like"/>
    <property type="match status" value="1"/>
</dbReference>
<dbReference type="Gene3D" id="3.30.450.20">
    <property type="entry name" value="PAS domain"/>
    <property type="match status" value="4"/>
</dbReference>
<sequence>MATPSPSLSSETKVLGLDISPSTLSDVGIAIISSSGYFQQVNATFCEITNISVHELIGYHYREISQLEQFTEFATQLQQLLQGDLGVFHFEATHQNAKAQNLPCLYTVMSVHGSDPADKTLCLKLQYIHPDQDLQKATLCLRALAAETANDGIVISDATVPGFPVIFASPSFYQFTGYTPDEVIGNSCHFLQGPKTDPNTVDEIRQALKNDQTFEGEILNYRKMGQPFWNLLRIKPLTNAQGEVHFLVGIQTDITQQKETEERLRQYETIFNSAGSYMALVDTCYEYLAANPQYTEKFHKATTEISGQSMAKVHGQPFFQEIIKPDLDRCFSGEKVRRQHWVPSLDEARYFDIEYVPFRNQQEQIIGAAISARDITVLKDTEEALRESQQRFHDFAAIGADLFWETDAELRFTYLSEQHCSLTGSPIEAWIGKSCLDFYAVFKPTAWDHLNQTLDALEPFDIEIECQHLDGNARVLRSIGKPVFSPQGVFCGYRGIGRDITEAHSLSQQLTHQATHDSLTGLVNRREFEHQLGQIIEEKQSNPIQHALCFLDLDQFKIVNDTVGHLAGDALLKQVADLLQAHIRQTDILSRLGGDEFGLLLKNCSLEKARIVTENLISELSQFRFIWEGQLFKIGASIGIVPITADTDNLTLLFAKADVACYSAKDRGRNRVHLYHAQAQGVTEQHSELMQVATIRKALEESRFRLYYQPIVPLDTETKIPVCYEILLRLQDTDGKILSPNSFLPAAERYGLMLEIDKWVIENVLIKYGAYFQSQENTRISINLSGSSLDDDALLDFIQTQLNKTQLEPHKICFEITETVAISNFKQAIQCIEKIKEFGCHFALDDFGSGFSSFSYLKRFPIDYLKIDGSLVRDMVEDATHQVMVSAINQICRAMHIKTIAEFVENGDTIVALEQIGVDYLQGYAMGKPQPLPTK</sequence>